<evidence type="ECO:0000313" key="2">
    <source>
        <dbReference type="Proteomes" id="UP000798662"/>
    </source>
</evidence>
<name>A0ACC3C5C5_PYRYE</name>
<dbReference type="Proteomes" id="UP000798662">
    <property type="component" value="Chromosome 2"/>
</dbReference>
<evidence type="ECO:0000313" key="1">
    <source>
        <dbReference type="EMBL" id="KAK1865160.1"/>
    </source>
</evidence>
<dbReference type="EMBL" id="CM020619">
    <property type="protein sequence ID" value="KAK1865160.1"/>
    <property type="molecule type" value="Genomic_DNA"/>
</dbReference>
<comment type="caution">
    <text evidence="1">The sequence shown here is derived from an EMBL/GenBank/DDBJ whole genome shotgun (WGS) entry which is preliminary data.</text>
</comment>
<gene>
    <name evidence="1" type="ORF">I4F81_007695</name>
</gene>
<proteinExistence type="predicted"/>
<accession>A0ACC3C5C5</accession>
<keyword evidence="2" id="KW-1185">Reference proteome</keyword>
<protein>
    <submittedName>
        <fullName evidence="1">Uncharacterized protein</fullName>
    </submittedName>
</protein>
<organism evidence="1 2">
    <name type="scientific">Pyropia yezoensis</name>
    <name type="common">Susabi-nori</name>
    <name type="synonym">Porphyra yezoensis</name>
    <dbReference type="NCBI Taxonomy" id="2788"/>
    <lineage>
        <taxon>Eukaryota</taxon>
        <taxon>Rhodophyta</taxon>
        <taxon>Bangiophyceae</taxon>
        <taxon>Bangiales</taxon>
        <taxon>Bangiaceae</taxon>
        <taxon>Pyropia</taxon>
    </lineage>
</organism>
<reference evidence="1" key="1">
    <citation type="submission" date="2019-11" db="EMBL/GenBank/DDBJ databases">
        <title>Nori genome reveals adaptations in red seaweeds to the harsh intertidal environment.</title>
        <authorList>
            <person name="Wang D."/>
            <person name="Mao Y."/>
        </authorList>
    </citation>
    <scope>NUCLEOTIDE SEQUENCE</scope>
    <source>
        <tissue evidence="1">Gametophyte</tissue>
    </source>
</reference>
<sequence length="477" mass="51638">MEGDGGTPAAEPPPPPPLPPADTVVSVGNDGRGDAGSVAAATTAGGPAAATATADDVQAHFFPFRRLTPDWTTYEVAKTVLLSITLFPLRMVAFAVLASAIYATAALAMVGVSSPDDYAYRPLPGWRKALLAGISPLVRTVAFCAFGMYRIRWRRAADHDEKALVIVANHLGYLDIVALRAVYAGAFVAKGDIARVPLLGSIARAIQCLFVVEGKPLTASLLQRVDATYACHLSKRARVTGEAPTGAAPEECPGCGTCLNTLTIFPEGTTCNGKAMIKFRTGVFLAGKPIRPVVVKLPYKRWNTSWESVPFRYHMWRTMTQFSNSVELIELPIYVPDAAERADPRLFAERVQGDMQAVLDGMPVYELSRKHKFVYHDWLRGKVDPPTALAKAEELKRGDKLLLASAPQEGSLPTASPALRMGEAVLSLRRGGAASRSRLSGDARRLLAPSGDVFCRSRRCPPRCLSYGCERHYWQLC</sequence>